<evidence type="ECO:0000313" key="1">
    <source>
        <dbReference type="EMBL" id="MFD0998138.1"/>
    </source>
</evidence>
<dbReference type="Pfam" id="PF11138">
    <property type="entry name" value="DUF2911"/>
    <property type="match status" value="1"/>
</dbReference>
<accession>A0ABW3JX40</accession>
<protein>
    <submittedName>
        <fullName evidence="1">DUF2911 domain-containing protein</fullName>
    </submittedName>
</protein>
<dbReference type="InterPro" id="IPR021314">
    <property type="entry name" value="DUF2911"/>
</dbReference>
<sequence length="175" mass="20276">MARYLFTLYCLVTSLTCWSQEFKARSSPLDVISMRYKESYVKITYSQPQKKGREIFGKLVPYGKEWSPGANEAAEITLTKDITMKGFLIKAGTYTLFTIPDKEKWTIIISKDVGLWGSYNYNPKEDLIRFDVPVQSTGDLIYEPLTLKFDQRNDVANLLIMWDRTMVTIPIKFIN</sequence>
<comment type="caution">
    <text evidence="1">The sequence shown here is derived from an EMBL/GenBank/DDBJ whole genome shotgun (WGS) entry which is preliminary data.</text>
</comment>
<proteinExistence type="predicted"/>
<dbReference type="Proteomes" id="UP001597112">
    <property type="component" value="Unassembled WGS sequence"/>
</dbReference>
<dbReference type="EMBL" id="JBHTKA010000001">
    <property type="protein sequence ID" value="MFD0998138.1"/>
    <property type="molecule type" value="Genomic_DNA"/>
</dbReference>
<reference evidence="2" key="1">
    <citation type="journal article" date="2019" name="Int. J. Syst. Evol. Microbiol.">
        <title>The Global Catalogue of Microorganisms (GCM) 10K type strain sequencing project: providing services to taxonomists for standard genome sequencing and annotation.</title>
        <authorList>
            <consortium name="The Broad Institute Genomics Platform"/>
            <consortium name="The Broad Institute Genome Sequencing Center for Infectious Disease"/>
            <person name="Wu L."/>
            <person name="Ma J."/>
        </authorList>
    </citation>
    <scope>NUCLEOTIDE SEQUENCE [LARGE SCALE GENOMIC DNA]</scope>
    <source>
        <strain evidence="2">CCUG 58938</strain>
    </source>
</reference>
<keyword evidence="2" id="KW-1185">Reference proteome</keyword>
<dbReference type="RefSeq" id="WP_377574323.1">
    <property type="nucleotide sequence ID" value="NZ_JBHTKA010000001.1"/>
</dbReference>
<evidence type="ECO:0000313" key="2">
    <source>
        <dbReference type="Proteomes" id="UP001597112"/>
    </source>
</evidence>
<organism evidence="1 2">
    <name type="scientific">Ohtaekwangia kribbensis</name>
    <dbReference type="NCBI Taxonomy" id="688913"/>
    <lineage>
        <taxon>Bacteria</taxon>
        <taxon>Pseudomonadati</taxon>
        <taxon>Bacteroidota</taxon>
        <taxon>Cytophagia</taxon>
        <taxon>Cytophagales</taxon>
        <taxon>Fulvivirgaceae</taxon>
        <taxon>Ohtaekwangia</taxon>
    </lineage>
</organism>
<name>A0ABW3JX40_9BACT</name>
<gene>
    <name evidence="1" type="ORF">ACFQ21_02430</name>
</gene>